<evidence type="ECO:0000256" key="5">
    <source>
        <dbReference type="ARBA" id="ARBA00035013"/>
    </source>
</evidence>
<reference evidence="8 9" key="1">
    <citation type="submission" date="2021-08" db="EMBL/GenBank/DDBJ databases">
        <authorList>
            <person name="Peeters C."/>
        </authorList>
    </citation>
    <scope>NUCLEOTIDE SEQUENCE [LARGE SCALE GENOMIC DNA]</scope>
    <source>
        <strain evidence="8 9">LMG 23994</strain>
    </source>
</reference>
<dbReference type="SMART" id="SM01150">
    <property type="entry name" value="DUF1338"/>
    <property type="match status" value="1"/>
</dbReference>
<keyword evidence="4" id="KW-0408">Iron</keyword>
<keyword evidence="2" id="KW-0223">Dioxygenase</keyword>
<dbReference type="InterPro" id="IPR009770">
    <property type="entry name" value="HGLS"/>
</dbReference>
<comment type="caution">
    <text evidence="8">The sequence shown here is derived from an EMBL/GenBank/DDBJ whole genome shotgun (WGS) entry which is preliminary data.</text>
</comment>
<keyword evidence="3" id="KW-0560">Oxidoreductase</keyword>
<keyword evidence="9" id="KW-1185">Reference proteome</keyword>
<name>A0ABN7ZG84_9BURK</name>
<protein>
    <recommendedName>
        <fullName evidence="6">2-oxoadipate dioxygenase/decarboxylase</fullName>
        <ecNumber evidence="6">1.13.11.93</ecNumber>
    </recommendedName>
    <alternativeName>
        <fullName evidence="7">2-hydroxyglutarate synthase</fullName>
    </alternativeName>
</protein>
<dbReference type="Gene3D" id="3.10.180.50">
    <property type="match status" value="1"/>
</dbReference>
<proteinExistence type="inferred from homology"/>
<evidence type="ECO:0000256" key="6">
    <source>
        <dbReference type="ARBA" id="ARBA00035023"/>
    </source>
</evidence>
<organism evidence="8 9">
    <name type="scientific">Cupriavidus pinatubonensis</name>
    <dbReference type="NCBI Taxonomy" id="248026"/>
    <lineage>
        <taxon>Bacteria</taxon>
        <taxon>Pseudomonadati</taxon>
        <taxon>Pseudomonadota</taxon>
        <taxon>Betaproteobacteria</taxon>
        <taxon>Burkholderiales</taxon>
        <taxon>Burkholderiaceae</taxon>
        <taxon>Cupriavidus</taxon>
    </lineage>
</organism>
<evidence type="ECO:0000256" key="4">
    <source>
        <dbReference type="ARBA" id="ARBA00023004"/>
    </source>
</evidence>
<dbReference type="EMBL" id="CAJZAF010000040">
    <property type="protein sequence ID" value="CAG9184985.1"/>
    <property type="molecule type" value="Genomic_DNA"/>
</dbReference>
<evidence type="ECO:0000313" key="8">
    <source>
        <dbReference type="EMBL" id="CAG9184985.1"/>
    </source>
</evidence>
<evidence type="ECO:0000256" key="2">
    <source>
        <dbReference type="ARBA" id="ARBA00022964"/>
    </source>
</evidence>
<accession>A0ABN7ZG84</accession>
<evidence type="ECO:0000256" key="3">
    <source>
        <dbReference type="ARBA" id="ARBA00023002"/>
    </source>
</evidence>
<evidence type="ECO:0000256" key="1">
    <source>
        <dbReference type="ARBA" id="ARBA00001954"/>
    </source>
</evidence>
<comment type="similarity">
    <text evidence="5">Belongs to the 2-oxoadipate dioxygenase/decarboxylase family.</text>
</comment>
<dbReference type="Proteomes" id="UP000701702">
    <property type="component" value="Unassembled WGS sequence"/>
</dbReference>
<sequence>MLPPNLAALLRRVLDGAQVQQLDRHLTTPPLLRIWEDGVASRAEFAQALSLVLFHDVHTRLAREQWWGSPTDAMRIAPHTIEVPVVQWNSGALPQGELALSRILEPLGYRVEDHSKRNGQSVVRKRYRHIDAPDHVTQIQLCEIHPLAFGDEFALAVDRIVSRGADPLSSDASELLSRLEKNRCLPIEEAKTLMDMLVRVFGRHHAAPVYEDYRAVAADSPDMGWLATEGLAPISATVRVVGVPGIHGHDEMLLGGSTSLNREFVCASGVRIRREVPGPRILVRREASGEVKQTASSVTSRRSCAVPL</sequence>
<gene>
    <name evidence="8" type="ORF">LMG23994_05567</name>
</gene>
<evidence type="ECO:0000256" key="7">
    <source>
        <dbReference type="ARBA" id="ARBA00035045"/>
    </source>
</evidence>
<comment type="cofactor">
    <cofactor evidence="1">
        <name>Fe(2+)</name>
        <dbReference type="ChEBI" id="CHEBI:29033"/>
    </cofactor>
</comment>
<evidence type="ECO:0000313" key="9">
    <source>
        <dbReference type="Proteomes" id="UP000701702"/>
    </source>
</evidence>
<dbReference type="EC" id="1.13.11.93" evidence="6"/>